<name>A0A922IYN2_CARIL</name>
<comment type="caution">
    <text evidence="2">The sequence shown here is derived from an EMBL/GenBank/DDBJ whole genome shotgun (WGS) entry which is preliminary data.</text>
</comment>
<proteinExistence type="predicted"/>
<dbReference type="PANTHER" id="PTHR11220:SF1">
    <property type="entry name" value="HEME-BINDING PROTEIN 2"/>
    <property type="match status" value="1"/>
</dbReference>
<evidence type="ECO:0000313" key="3">
    <source>
        <dbReference type="Proteomes" id="UP000811246"/>
    </source>
</evidence>
<dbReference type="AlphaFoldDB" id="A0A922IYN2"/>
<evidence type="ECO:0000313" key="2">
    <source>
        <dbReference type="EMBL" id="KAG6686498.1"/>
    </source>
</evidence>
<accession>A0A922IYN2</accession>
<gene>
    <name evidence="2" type="ORF">I3842_11G023400</name>
</gene>
<evidence type="ECO:0000256" key="1">
    <source>
        <dbReference type="SAM" id="SignalP"/>
    </source>
</evidence>
<dbReference type="FunFam" id="3.20.80.10:FF:000002">
    <property type="entry name" value="Heme-binding protein 2"/>
    <property type="match status" value="1"/>
</dbReference>
<keyword evidence="1" id="KW-0732">Signal</keyword>
<dbReference type="Proteomes" id="UP000811246">
    <property type="component" value="Chromosome 11"/>
</dbReference>
<evidence type="ECO:0008006" key="4">
    <source>
        <dbReference type="Google" id="ProtNLM"/>
    </source>
</evidence>
<organism evidence="2 3">
    <name type="scientific">Carya illinoinensis</name>
    <name type="common">Pecan</name>
    <dbReference type="NCBI Taxonomy" id="32201"/>
    <lineage>
        <taxon>Eukaryota</taxon>
        <taxon>Viridiplantae</taxon>
        <taxon>Streptophyta</taxon>
        <taxon>Embryophyta</taxon>
        <taxon>Tracheophyta</taxon>
        <taxon>Spermatophyta</taxon>
        <taxon>Magnoliopsida</taxon>
        <taxon>eudicotyledons</taxon>
        <taxon>Gunneridae</taxon>
        <taxon>Pentapetalae</taxon>
        <taxon>rosids</taxon>
        <taxon>fabids</taxon>
        <taxon>Fagales</taxon>
        <taxon>Juglandaceae</taxon>
        <taxon>Carya</taxon>
    </lineage>
</organism>
<dbReference type="InterPro" id="IPR006917">
    <property type="entry name" value="SOUL_heme-bd"/>
</dbReference>
<sequence>MEIRRWMVLLLCSVSLGLCNAIESPQYTVVHTESDFEIRLYRDSTWMSAPVKDISFRKATKLGFHRLFQYIQGANLNFSRIAMTAPVLTSIVREAGPLHSSAYIVRFYLPVKFQASPPLPLPELNLRPRSWDSRCIAVRKFSGFARDNNIVEEAEKLGISLNRSPWANSTSSERSNAYSIAQYNSPFRIIGRVNEVWVDIDASGLDGCKSSGLATY</sequence>
<dbReference type="Pfam" id="PF04832">
    <property type="entry name" value="SOUL"/>
    <property type="match status" value="1"/>
</dbReference>
<protein>
    <recommendedName>
        <fullName evidence="4">SOUL heme-binding protein</fullName>
    </recommendedName>
</protein>
<reference evidence="2" key="1">
    <citation type="submission" date="2021-01" db="EMBL/GenBank/DDBJ databases">
        <authorList>
            <person name="Lovell J.T."/>
            <person name="Bentley N."/>
            <person name="Bhattarai G."/>
            <person name="Jenkins J.W."/>
            <person name="Sreedasyam A."/>
            <person name="Alarcon Y."/>
            <person name="Bock C."/>
            <person name="Boston L."/>
            <person name="Carlson J."/>
            <person name="Cervantes K."/>
            <person name="Clermont K."/>
            <person name="Krom N."/>
            <person name="Kubenka K."/>
            <person name="Mamidi S."/>
            <person name="Mattison C."/>
            <person name="Monteros M."/>
            <person name="Pisani C."/>
            <person name="Plott C."/>
            <person name="Rajasekar S."/>
            <person name="Rhein H.S."/>
            <person name="Rohla C."/>
            <person name="Song M."/>
            <person name="Hilaire R.S."/>
            <person name="Shu S."/>
            <person name="Wells L."/>
            <person name="Wang X."/>
            <person name="Webber J."/>
            <person name="Heerema R.J."/>
            <person name="Klein P."/>
            <person name="Conner P."/>
            <person name="Grauke L."/>
            <person name="Grimwood J."/>
            <person name="Schmutz J."/>
            <person name="Randall J.J."/>
        </authorList>
    </citation>
    <scope>NUCLEOTIDE SEQUENCE</scope>
    <source>
        <tissue evidence="2">Leaf</tissue>
    </source>
</reference>
<dbReference type="PANTHER" id="PTHR11220">
    <property type="entry name" value="HEME-BINDING PROTEIN-RELATED"/>
    <property type="match status" value="1"/>
</dbReference>
<feature type="signal peptide" evidence="1">
    <location>
        <begin position="1"/>
        <end position="21"/>
    </location>
</feature>
<feature type="chain" id="PRO_5036744762" description="SOUL heme-binding protein" evidence="1">
    <location>
        <begin position="22"/>
        <end position="216"/>
    </location>
</feature>
<dbReference type="EMBL" id="CM031835">
    <property type="protein sequence ID" value="KAG6686498.1"/>
    <property type="molecule type" value="Genomic_DNA"/>
</dbReference>